<dbReference type="Proteomes" id="UP000198736">
    <property type="component" value="Unassembled WGS sequence"/>
</dbReference>
<name>A0A0S4LIZ1_9BACT</name>
<dbReference type="RefSeq" id="WP_090897344.1">
    <property type="nucleotide sequence ID" value="NZ_CZPZ01000012.1"/>
</dbReference>
<dbReference type="EMBL" id="CZPZ01000012">
    <property type="protein sequence ID" value="CUS35910.1"/>
    <property type="molecule type" value="Genomic_DNA"/>
</dbReference>
<reference evidence="2" key="1">
    <citation type="submission" date="2015-10" db="EMBL/GenBank/DDBJ databases">
        <authorList>
            <person name="Luecker S."/>
            <person name="Luecker S."/>
        </authorList>
    </citation>
    <scope>NUCLEOTIDE SEQUENCE [LARGE SCALE GENOMIC DNA]</scope>
</reference>
<dbReference type="AlphaFoldDB" id="A0A0S4LIZ1"/>
<accession>A0A0S4LIZ1</accession>
<evidence type="ECO:0000313" key="2">
    <source>
        <dbReference type="Proteomes" id="UP000198736"/>
    </source>
</evidence>
<protein>
    <submittedName>
        <fullName evidence="1">Uncharacterized protein</fullName>
    </submittedName>
</protein>
<evidence type="ECO:0000313" key="1">
    <source>
        <dbReference type="EMBL" id="CUS35910.1"/>
    </source>
</evidence>
<organism evidence="1 2">
    <name type="scientific">Candidatus Nitrospira nitrificans</name>
    <dbReference type="NCBI Taxonomy" id="1742973"/>
    <lineage>
        <taxon>Bacteria</taxon>
        <taxon>Pseudomonadati</taxon>
        <taxon>Nitrospirota</taxon>
        <taxon>Nitrospiria</taxon>
        <taxon>Nitrospirales</taxon>
        <taxon>Nitrospiraceae</taxon>
        <taxon>Nitrospira</taxon>
    </lineage>
</organism>
<proteinExistence type="predicted"/>
<keyword evidence="2" id="KW-1185">Reference proteome</keyword>
<gene>
    <name evidence="1" type="ORF">COMA2_20512</name>
</gene>
<sequence length="122" mass="13172">MARKRKNDPIPELVVAVRLLLAVKMKATTGQRAAVFLAAAAAELLSVAGGELDIAQHAERYETFLTQPEVKIGNALGDALLDAGPLCASSVVMRLAKSIAASKDLMKLDRKEFEQRMNPIDQ</sequence>